<sequence>MERVTAWREGLGVGDDARASTTSSNNSARLSSNIIDLTSDSSNDGGSPDSVRIINRPTAPVQQQQQQPRPKAQPSLFLPRQQQPLRPLNNQAPPPKFSFASSSAAFGQPNRLAGMPRIPKQQPRFEVDDDASPEIQISPASTPNSVTVSQPKFASSSKAFQVPSNSNGARSSTGSLTSGGGSSWARQSSASGSGASTSTMGVGASQGGLNVKQRIALAMQQEAKSKGIAMGTPIAVPKNPARIAPRPATHSHSHAATSSDPLAEESLPDLGFSDNLTSADQEAALAELLSTTLDLSATTTLASDTPSSLLCSLLPHQVQGLHWLKDREKGKKRGGILADDMGLGKTVQMLALILANPSDGTVKLSTGRRCKTTLIICPVALMQQWKTEIETKSDAELTVCIHHGNGKKTARQLTKYDIVLTSYNTAAAEWVDPKPKRGGKGKGKKKGSDEEEDSDAGAVVEKKERGPLFGVEKWYRSSLDEAHSIKGRTTKAHKACCDLAGHYKWCLSGTPIQNGVLDLFSLFEFLGKIVNPLHDYSEFKLKISDPLKNKRTKIAMTRLAVVLKAVMLRRTKTMMIDGKPLLALPGREIIEIKGPFLDEDERAFYKAVEEKMTLTMNAFLKAGTAMSNYTSVLILLLRMRQACSHPSLVTGSNAALDREALSDPDPASAVASVPEEDDLSSLLSGLGSLSVAQGRQCALCDQSAQKGGEEPYCARCEEMMRGLGGVKMSTKVRKMMGVLEGIRKEDPKRKTIVFSQFTSMFNVIEPFLKTAGYKFVRFDGKLNAVQKEAALKKIREDPKTTIILISIKCGSVGLNLTVCSRVILLDLWWNPAIEAQAFDRAHRFGQKEDVKIYKITVDNTIEDRILTLQEEKAEIAKAALEGGDMTKANKLSMRDMLYLFRGDGEGAREGKGRGKAREGDESE</sequence>
<keyword evidence="3" id="KW-0067">ATP-binding</keyword>
<keyword evidence="8" id="KW-1185">Reference proteome</keyword>
<evidence type="ECO:0000256" key="1">
    <source>
        <dbReference type="ARBA" id="ARBA00022741"/>
    </source>
</evidence>
<dbReference type="Pfam" id="PF00176">
    <property type="entry name" value="SNF2-rel_dom"/>
    <property type="match status" value="1"/>
</dbReference>
<evidence type="ECO:0000256" key="2">
    <source>
        <dbReference type="ARBA" id="ARBA00022801"/>
    </source>
</evidence>
<dbReference type="EMBL" id="MCGR01000064">
    <property type="protein sequence ID" value="ORY65664.1"/>
    <property type="molecule type" value="Genomic_DNA"/>
</dbReference>
<dbReference type="CDD" id="cd18793">
    <property type="entry name" value="SF2_C_SNF"/>
    <property type="match status" value="1"/>
</dbReference>
<feature type="compositionally biased region" description="Low complexity" evidence="4">
    <location>
        <begin position="183"/>
        <end position="203"/>
    </location>
</feature>
<dbReference type="Gene3D" id="3.40.50.300">
    <property type="entry name" value="P-loop containing nucleotide triphosphate hydrolases"/>
    <property type="match status" value="1"/>
</dbReference>
<dbReference type="InterPro" id="IPR038718">
    <property type="entry name" value="SNF2-like_sf"/>
</dbReference>
<evidence type="ECO:0000259" key="5">
    <source>
        <dbReference type="PROSITE" id="PS51192"/>
    </source>
</evidence>
<organism evidence="7 8">
    <name type="scientific">Leucosporidium creatinivorum</name>
    <dbReference type="NCBI Taxonomy" id="106004"/>
    <lineage>
        <taxon>Eukaryota</taxon>
        <taxon>Fungi</taxon>
        <taxon>Dikarya</taxon>
        <taxon>Basidiomycota</taxon>
        <taxon>Pucciniomycotina</taxon>
        <taxon>Microbotryomycetes</taxon>
        <taxon>Leucosporidiales</taxon>
        <taxon>Leucosporidium</taxon>
    </lineage>
</organism>
<feature type="region of interest" description="Disordered" evidence="4">
    <location>
        <begin position="903"/>
        <end position="923"/>
    </location>
</feature>
<dbReference type="Proteomes" id="UP000193467">
    <property type="component" value="Unassembled WGS sequence"/>
</dbReference>
<dbReference type="GO" id="GO:0006281">
    <property type="term" value="P:DNA repair"/>
    <property type="evidence" value="ECO:0007669"/>
    <property type="project" value="TreeGrafter"/>
</dbReference>
<evidence type="ECO:0000313" key="8">
    <source>
        <dbReference type="Proteomes" id="UP000193467"/>
    </source>
</evidence>
<dbReference type="GO" id="GO:0005634">
    <property type="term" value="C:nucleus"/>
    <property type="evidence" value="ECO:0007669"/>
    <property type="project" value="TreeGrafter"/>
</dbReference>
<keyword evidence="1" id="KW-0547">Nucleotide-binding</keyword>
<feature type="compositionally biased region" description="Polar residues" evidence="4">
    <location>
        <begin position="138"/>
        <end position="170"/>
    </location>
</feature>
<reference evidence="7 8" key="1">
    <citation type="submission" date="2016-07" db="EMBL/GenBank/DDBJ databases">
        <title>Pervasive Adenine N6-methylation of Active Genes in Fungi.</title>
        <authorList>
            <consortium name="DOE Joint Genome Institute"/>
            <person name="Mondo S.J."/>
            <person name="Dannebaum R.O."/>
            <person name="Kuo R.C."/>
            <person name="Labutti K."/>
            <person name="Haridas S."/>
            <person name="Kuo A."/>
            <person name="Salamov A."/>
            <person name="Ahrendt S.R."/>
            <person name="Lipzen A."/>
            <person name="Sullivan W."/>
            <person name="Andreopoulos W.B."/>
            <person name="Clum A."/>
            <person name="Lindquist E."/>
            <person name="Daum C."/>
            <person name="Ramamoorthy G.K."/>
            <person name="Gryganskyi A."/>
            <person name="Culley D."/>
            <person name="Magnuson J.K."/>
            <person name="James T.Y."/>
            <person name="O'Malley M.A."/>
            <person name="Stajich J.E."/>
            <person name="Spatafora J.W."/>
            <person name="Visel A."/>
            <person name="Grigoriev I.V."/>
        </authorList>
    </citation>
    <scope>NUCLEOTIDE SEQUENCE [LARGE SCALE GENOMIC DNA]</scope>
    <source>
        <strain evidence="7 8">62-1032</strain>
    </source>
</reference>
<evidence type="ECO:0000256" key="4">
    <source>
        <dbReference type="SAM" id="MobiDB-lite"/>
    </source>
</evidence>
<dbReference type="SUPFAM" id="SSF52540">
    <property type="entry name" value="P-loop containing nucleoside triphosphate hydrolases"/>
    <property type="match status" value="2"/>
</dbReference>
<dbReference type="OrthoDB" id="423559at2759"/>
<dbReference type="STRING" id="106004.A0A1Y2E2S8"/>
<dbReference type="GO" id="GO:0016787">
    <property type="term" value="F:hydrolase activity"/>
    <property type="evidence" value="ECO:0007669"/>
    <property type="project" value="UniProtKB-KW"/>
</dbReference>
<dbReference type="InterPro" id="IPR050628">
    <property type="entry name" value="SNF2_RAD54_helicase_TF"/>
</dbReference>
<feature type="compositionally biased region" description="Low complexity" evidence="4">
    <location>
        <begin position="19"/>
        <end position="74"/>
    </location>
</feature>
<protein>
    <submittedName>
        <fullName evidence="7">SNF2 family N-terminal domain-domain-containing protein</fullName>
    </submittedName>
</protein>
<feature type="region of interest" description="Disordered" evidence="4">
    <location>
        <begin position="431"/>
        <end position="459"/>
    </location>
</feature>
<feature type="domain" description="Helicase C-terminal" evidence="6">
    <location>
        <begin position="734"/>
        <end position="897"/>
    </location>
</feature>
<feature type="region of interest" description="Disordered" evidence="4">
    <location>
        <begin position="232"/>
        <end position="269"/>
    </location>
</feature>
<dbReference type="GO" id="GO:0008094">
    <property type="term" value="F:ATP-dependent activity, acting on DNA"/>
    <property type="evidence" value="ECO:0007669"/>
    <property type="project" value="TreeGrafter"/>
</dbReference>
<evidence type="ECO:0000259" key="6">
    <source>
        <dbReference type="PROSITE" id="PS51194"/>
    </source>
</evidence>
<dbReference type="InterPro" id="IPR001650">
    <property type="entry name" value="Helicase_C-like"/>
</dbReference>
<dbReference type="InterPro" id="IPR027417">
    <property type="entry name" value="P-loop_NTPase"/>
</dbReference>
<evidence type="ECO:0000256" key="3">
    <source>
        <dbReference type="ARBA" id="ARBA00022840"/>
    </source>
</evidence>
<proteinExistence type="predicted"/>
<name>A0A1Y2E2S8_9BASI</name>
<dbReference type="Gene3D" id="3.40.50.10810">
    <property type="entry name" value="Tandem AAA-ATPase domain"/>
    <property type="match status" value="1"/>
</dbReference>
<gene>
    <name evidence="7" type="ORF">BCR35DRAFT_295115</name>
</gene>
<keyword evidence="2" id="KW-0378">Hydrolase</keyword>
<feature type="compositionally biased region" description="Basic residues" evidence="4">
    <location>
        <begin position="436"/>
        <end position="445"/>
    </location>
</feature>
<dbReference type="Pfam" id="PF00271">
    <property type="entry name" value="Helicase_C"/>
    <property type="match status" value="1"/>
</dbReference>
<dbReference type="InterPro" id="IPR014001">
    <property type="entry name" value="Helicase_ATP-bd"/>
</dbReference>
<feature type="compositionally biased region" description="Low complexity" evidence="4">
    <location>
        <begin position="97"/>
        <end position="106"/>
    </location>
</feature>
<feature type="domain" description="Helicase ATP-binding" evidence="5">
    <location>
        <begin position="326"/>
        <end position="529"/>
    </location>
</feature>
<evidence type="ECO:0000313" key="7">
    <source>
        <dbReference type="EMBL" id="ORY65664.1"/>
    </source>
</evidence>
<dbReference type="PANTHER" id="PTHR45626">
    <property type="entry name" value="TRANSCRIPTION TERMINATION FACTOR 2-RELATED"/>
    <property type="match status" value="1"/>
</dbReference>
<comment type="caution">
    <text evidence="7">The sequence shown here is derived from an EMBL/GenBank/DDBJ whole genome shotgun (WGS) entry which is preliminary data.</text>
</comment>
<dbReference type="GO" id="GO:0005524">
    <property type="term" value="F:ATP binding"/>
    <property type="evidence" value="ECO:0007669"/>
    <property type="project" value="UniProtKB-KW"/>
</dbReference>
<feature type="region of interest" description="Disordered" evidence="4">
    <location>
        <begin position="134"/>
        <end position="205"/>
    </location>
</feature>
<dbReference type="InParanoid" id="A0A1Y2E2S8"/>
<dbReference type="FunCoup" id="A0A1Y2E2S8">
    <property type="interactions" value="155"/>
</dbReference>
<dbReference type="PROSITE" id="PS51194">
    <property type="entry name" value="HELICASE_CTER"/>
    <property type="match status" value="1"/>
</dbReference>
<feature type="compositionally biased region" description="Low complexity" evidence="4">
    <location>
        <begin position="248"/>
        <end position="259"/>
    </location>
</feature>
<accession>A0A1Y2E2S8</accession>
<dbReference type="InterPro" id="IPR049730">
    <property type="entry name" value="SNF2/RAD54-like_C"/>
</dbReference>
<dbReference type="SMART" id="SM00487">
    <property type="entry name" value="DEXDc"/>
    <property type="match status" value="1"/>
</dbReference>
<dbReference type="PROSITE" id="PS51192">
    <property type="entry name" value="HELICASE_ATP_BIND_1"/>
    <property type="match status" value="1"/>
</dbReference>
<dbReference type="PANTHER" id="PTHR45626:SF14">
    <property type="entry name" value="ATP-DEPENDENT DNA HELICASE (EUROFUNG)"/>
    <property type="match status" value="1"/>
</dbReference>
<feature type="compositionally biased region" description="Polar residues" evidence="4">
    <location>
        <begin position="80"/>
        <end position="91"/>
    </location>
</feature>
<feature type="region of interest" description="Disordered" evidence="4">
    <location>
        <begin position="1"/>
        <end position="116"/>
    </location>
</feature>
<dbReference type="InterPro" id="IPR000330">
    <property type="entry name" value="SNF2_N"/>
</dbReference>
<dbReference type="SMART" id="SM00490">
    <property type="entry name" value="HELICc"/>
    <property type="match status" value="1"/>
</dbReference>
<dbReference type="AlphaFoldDB" id="A0A1Y2E2S8"/>
<dbReference type="CDD" id="cd18008">
    <property type="entry name" value="DEXDc_SHPRH-like"/>
    <property type="match status" value="1"/>
</dbReference>